<dbReference type="RefSeq" id="WP_005256783.1">
    <property type="nucleotide sequence ID" value="NZ_BMDR01000005.1"/>
</dbReference>
<evidence type="ECO:0000313" key="2">
    <source>
        <dbReference type="EMBL" id="ENX21929.1"/>
    </source>
</evidence>
<protein>
    <submittedName>
        <fullName evidence="2">Uncharacterized protein</fullName>
    </submittedName>
</protein>
<sequence>MMKNENYLRASYSKDKGWFWFGLTVLIQLLFIIVSYLIINISL</sequence>
<keyword evidence="1" id="KW-0472">Membrane</keyword>
<keyword evidence="1" id="KW-0812">Transmembrane</keyword>
<evidence type="ECO:0000256" key="1">
    <source>
        <dbReference type="SAM" id="Phobius"/>
    </source>
</evidence>
<dbReference type="PATRIC" id="fig|1217706.3.peg.1120"/>
<accession>N9NLM3</accession>
<dbReference type="NCBIfam" id="NF040911">
    <property type="entry name" value="KGW_Acineto"/>
    <property type="match status" value="1"/>
</dbReference>
<organism evidence="2 3">
    <name type="scientific">Acinetobacter vivianii</name>
    <dbReference type="NCBI Taxonomy" id="1776742"/>
    <lineage>
        <taxon>Bacteria</taxon>
        <taxon>Pseudomonadati</taxon>
        <taxon>Pseudomonadota</taxon>
        <taxon>Gammaproteobacteria</taxon>
        <taxon>Moraxellales</taxon>
        <taxon>Moraxellaceae</taxon>
        <taxon>Acinetobacter</taxon>
    </lineage>
</organism>
<dbReference type="AlphaFoldDB" id="N9NLM3"/>
<evidence type="ECO:0000313" key="3">
    <source>
        <dbReference type="Proteomes" id="UP000013173"/>
    </source>
</evidence>
<comment type="caution">
    <text evidence="2">The sequence shown here is derived from an EMBL/GenBank/DDBJ whole genome shotgun (WGS) entry which is preliminary data.</text>
</comment>
<gene>
    <name evidence="2" type="ORF">F892_01167</name>
</gene>
<dbReference type="Proteomes" id="UP000013173">
    <property type="component" value="Unassembled WGS sequence"/>
</dbReference>
<feature type="transmembrane region" description="Helical" evidence="1">
    <location>
        <begin position="20"/>
        <end position="39"/>
    </location>
</feature>
<keyword evidence="1" id="KW-1133">Transmembrane helix</keyword>
<reference evidence="2 3" key="1">
    <citation type="submission" date="2013-02" db="EMBL/GenBank/DDBJ databases">
        <title>The Genome Sequence of Acinetobacter sp. NIPH 2168.</title>
        <authorList>
            <consortium name="The Broad Institute Genome Sequencing Platform"/>
            <consortium name="The Broad Institute Genome Sequencing Center for Infectious Disease"/>
            <person name="Cerqueira G."/>
            <person name="Feldgarden M."/>
            <person name="Courvalin P."/>
            <person name="Perichon B."/>
            <person name="Grillot-Courvalin C."/>
            <person name="Clermont D."/>
            <person name="Rocha E."/>
            <person name="Yoon E.-J."/>
            <person name="Nemec A."/>
            <person name="Walker B."/>
            <person name="Young S.K."/>
            <person name="Zeng Q."/>
            <person name="Gargeya S."/>
            <person name="Fitzgerald M."/>
            <person name="Haas B."/>
            <person name="Abouelleil A."/>
            <person name="Alvarado L."/>
            <person name="Arachchi H.M."/>
            <person name="Berlin A.M."/>
            <person name="Chapman S.B."/>
            <person name="Dewar J."/>
            <person name="Goldberg J."/>
            <person name="Griggs A."/>
            <person name="Gujja S."/>
            <person name="Hansen M."/>
            <person name="Howarth C."/>
            <person name="Imamovic A."/>
            <person name="Larimer J."/>
            <person name="McCowan C."/>
            <person name="Murphy C."/>
            <person name="Neiman D."/>
            <person name="Pearson M."/>
            <person name="Priest M."/>
            <person name="Roberts A."/>
            <person name="Saif S."/>
            <person name="Shea T."/>
            <person name="Sisk P."/>
            <person name="Sykes S."/>
            <person name="Wortman J."/>
            <person name="Nusbaum C."/>
            <person name="Birren B."/>
        </authorList>
    </citation>
    <scope>NUCLEOTIDE SEQUENCE [LARGE SCALE GENOMIC DNA]</scope>
    <source>
        <strain evidence="2 3">NIPH 2168</strain>
    </source>
</reference>
<keyword evidence="3" id="KW-1185">Reference proteome</keyword>
<name>N9NLM3_9GAMM</name>
<dbReference type="EMBL" id="APRW01000009">
    <property type="protein sequence ID" value="ENX21929.1"/>
    <property type="molecule type" value="Genomic_DNA"/>
</dbReference>
<dbReference type="GeneID" id="303685536"/>
<proteinExistence type="predicted"/>
<dbReference type="HOGENOM" id="CLU_3264220_0_0_6"/>